<reference evidence="4" key="1">
    <citation type="submission" date="2016-12" db="EMBL/GenBank/DDBJ databases">
        <authorList>
            <person name="Varghese N."/>
            <person name="Submissions S."/>
        </authorList>
    </citation>
    <scope>NUCLEOTIDE SEQUENCE [LARGE SCALE GENOMIC DNA]</scope>
    <source>
        <strain evidence="4">DSM 16779</strain>
    </source>
</reference>
<dbReference type="STRING" id="59733.SAMN05421769_1476"/>
<dbReference type="InterPro" id="IPR027417">
    <property type="entry name" value="P-loop_NTPase"/>
</dbReference>
<protein>
    <submittedName>
        <fullName evidence="3">Type III restriction enzyme, res subunit</fullName>
    </submittedName>
</protein>
<dbReference type="OrthoDB" id="436461at2"/>
<dbReference type="Pfam" id="PF10593">
    <property type="entry name" value="Z1"/>
    <property type="match status" value="1"/>
</dbReference>
<dbReference type="InterPro" id="IPR006935">
    <property type="entry name" value="Helicase/UvrB_N"/>
</dbReference>
<feature type="domain" description="Putative endonuclease Z1" evidence="2">
    <location>
        <begin position="251"/>
        <end position="437"/>
    </location>
</feature>
<sequence length="616" mass="70333">MFNLKNLKKQTTHNNRYDRRLAKLTANGQETSRIKSVIENAITNIKADQKSFIIYGEPQSGKTEMMIALTAKLLDEGFKIIVALLNDSVQLLGQNLERFQRSGLSPSPKKFSEILSPEVKIGEQQWVIFCKKNSSDLQKLIQKLNGVDNCVVIDDEADYATPNSKINKNEASKINELTGKLIGDKGIYIGVTATPARLDLNRTHQNQNEHWIDFPSHSNYTGQDIFFPVSTDNLPYRLTFLPDTGDDPKFLREALFCFMVNVGYLNSEINTPELNYSFLVHTSGKKADHSVDYKQIVKIFEALKDEKNSNHEVYYKRIWEIAKSRYSGYEDNITQYVLEACDRNNIVVMNSDKEVNAADNRTATDPTAPFTIVIGGNIVSRGVTFNNLLSMFFTRDVKHKLQQDTYIQRARMFGSRENYLKYFELIIPKSLYLDWQKCFIFHRLSLESRKQNKTTPVWLDGERVIAVASASIDKANVVVDRGEMSFGLFDFDEDKLQVILDKKEAPIAKLKMISGLLGNDSLPTYLISYIETFLPSGNKSIAIHEPKSIAGYTDKEGEVDKATIMRSRGFIGNRELELSKYPDAIHHINILYNEDGKARIFYKYEGNIRFLKTTKK</sequence>
<dbReference type="GO" id="GO:0003677">
    <property type="term" value="F:DNA binding"/>
    <property type="evidence" value="ECO:0007669"/>
    <property type="project" value="InterPro"/>
</dbReference>
<evidence type="ECO:0000313" key="3">
    <source>
        <dbReference type="EMBL" id="SIN97040.1"/>
    </source>
</evidence>
<dbReference type="GO" id="GO:0016787">
    <property type="term" value="F:hydrolase activity"/>
    <property type="evidence" value="ECO:0007669"/>
    <property type="project" value="InterPro"/>
</dbReference>
<dbReference type="EMBL" id="FSRQ01000001">
    <property type="protein sequence ID" value="SIN97040.1"/>
    <property type="molecule type" value="Genomic_DNA"/>
</dbReference>
<keyword evidence="4" id="KW-1185">Reference proteome</keyword>
<evidence type="ECO:0000313" key="4">
    <source>
        <dbReference type="Proteomes" id="UP000184782"/>
    </source>
</evidence>
<proteinExistence type="predicted"/>
<accession>A0A1N6FP91</accession>
<dbReference type="SUPFAM" id="SSF52540">
    <property type="entry name" value="P-loop containing nucleoside triphosphate hydrolases"/>
    <property type="match status" value="1"/>
</dbReference>
<dbReference type="Proteomes" id="UP000184782">
    <property type="component" value="Unassembled WGS sequence"/>
</dbReference>
<dbReference type="Gene3D" id="3.40.50.300">
    <property type="entry name" value="P-loop containing nucleotide triphosphate hydrolases"/>
    <property type="match status" value="1"/>
</dbReference>
<feature type="domain" description="Helicase/UvrB N-terminal" evidence="1">
    <location>
        <begin position="36"/>
        <end position="197"/>
    </location>
</feature>
<dbReference type="InterPro" id="IPR018310">
    <property type="entry name" value="Put_endonuclease_Z1-dom"/>
</dbReference>
<gene>
    <name evidence="3" type="ORF">SAMN05421769_1476</name>
</gene>
<organism evidence="3 4">
    <name type="scientific">Chryseobacterium scophthalmum</name>
    <dbReference type="NCBI Taxonomy" id="59733"/>
    <lineage>
        <taxon>Bacteria</taxon>
        <taxon>Pseudomonadati</taxon>
        <taxon>Bacteroidota</taxon>
        <taxon>Flavobacteriia</taxon>
        <taxon>Flavobacteriales</taxon>
        <taxon>Weeksellaceae</taxon>
        <taxon>Chryseobacterium group</taxon>
        <taxon>Chryseobacterium</taxon>
    </lineage>
</organism>
<evidence type="ECO:0000259" key="2">
    <source>
        <dbReference type="Pfam" id="PF10593"/>
    </source>
</evidence>
<dbReference type="RefSeq" id="WP_074229629.1">
    <property type="nucleotide sequence ID" value="NZ_FSRQ01000001.1"/>
</dbReference>
<dbReference type="GO" id="GO:0005524">
    <property type="term" value="F:ATP binding"/>
    <property type="evidence" value="ECO:0007669"/>
    <property type="project" value="InterPro"/>
</dbReference>
<dbReference type="AlphaFoldDB" id="A0A1N6FP91"/>
<evidence type="ECO:0000259" key="1">
    <source>
        <dbReference type="Pfam" id="PF04851"/>
    </source>
</evidence>
<dbReference type="Pfam" id="PF04851">
    <property type="entry name" value="ResIII"/>
    <property type="match status" value="1"/>
</dbReference>
<name>A0A1N6FP91_9FLAO</name>